<protein>
    <submittedName>
        <fullName evidence="1">Uncharacterized protein</fullName>
    </submittedName>
</protein>
<proteinExistence type="predicted"/>
<dbReference type="EMBL" id="AODF01000034">
    <property type="protein sequence ID" value="EUJ26953.1"/>
    <property type="molecule type" value="Genomic_DNA"/>
</dbReference>
<sequence>MEEVHERFRKNDRAFLHEHLQERVFSLSRSAQAHFEGMDEAFQQEKRKLEDQLNEVAYEKRKAYLDEQEAKA</sequence>
<dbReference type="InterPro" id="IPR025014">
    <property type="entry name" value="DUF3958"/>
</dbReference>
<evidence type="ECO:0000313" key="1">
    <source>
        <dbReference type="EMBL" id="EUJ26953.1"/>
    </source>
</evidence>
<evidence type="ECO:0000313" key="2">
    <source>
        <dbReference type="Proteomes" id="UP000019249"/>
    </source>
</evidence>
<accession>A0ABN0RCG7</accession>
<organism evidence="1 2">
    <name type="scientific">Listeria floridensis FSL S10-1187</name>
    <dbReference type="NCBI Taxonomy" id="1265817"/>
    <lineage>
        <taxon>Bacteria</taxon>
        <taxon>Bacillati</taxon>
        <taxon>Bacillota</taxon>
        <taxon>Bacilli</taxon>
        <taxon>Bacillales</taxon>
        <taxon>Listeriaceae</taxon>
        <taxon>Listeria</taxon>
    </lineage>
</organism>
<reference evidence="1 2" key="1">
    <citation type="journal article" date="2014" name="Int. J. Syst. Evol. Microbiol.">
        <title>Listeria floridensis sp. nov., Listeria aquatica sp. nov., Listeria cornellensis sp. nov., Listeria riparia sp. nov. and Listeria grandensis sp. nov., from agricultural and natural environments.</title>
        <authorList>
            <person name="den Bakker H.C."/>
            <person name="Warchocki S."/>
            <person name="Wright E.M."/>
            <person name="Allred A.F."/>
            <person name="Ahlstrom C."/>
            <person name="Manuel C.S."/>
            <person name="Stasiewicz M.J."/>
            <person name="Burrell A."/>
            <person name="Roof S."/>
            <person name="Strawn L."/>
            <person name="Fortes E.D."/>
            <person name="Nightingale K.K."/>
            <person name="Kephart D."/>
            <person name="Wiedmann M."/>
        </authorList>
    </citation>
    <scope>NUCLEOTIDE SEQUENCE [LARGE SCALE GENOMIC DNA]</scope>
    <source>
        <strain evidence="1 2">FSL S10-1187</strain>
    </source>
</reference>
<keyword evidence="2" id="KW-1185">Reference proteome</keyword>
<dbReference type="Proteomes" id="UP000019249">
    <property type="component" value="Unassembled WGS sequence"/>
</dbReference>
<gene>
    <name evidence="1" type="ORF">MFLO_13815</name>
</gene>
<comment type="caution">
    <text evidence="1">The sequence shown here is derived from an EMBL/GenBank/DDBJ whole genome shotgun (WGS) entry which is preliminary data.</text>
</comment>
<dbReference type="Pfam" id="PF13125">
    <property type="entry name" value="DUF3958"/>
    <property type="match status" value="1"/>
</dbReference>
<name>A0ABN0RCG7_9LIST</name>